<feature type="region of interest" description="Disordered" evidence="1">
    <location>
        <begin position="101"/>
        <end position="144"/>
    </location>
</feature>
<protein>
    <recommendedName>
        <fullName evidence="9">RxLR effector protein</fullName>
    </recommendedName>
</protein>
<dbReference type="Proteomes" id="UP000785171">
    <property type="component" value="Unassembled WGS sequence"/>
</dbReference>
<organism evidence="6 7">
    <name type="scientific">Phytophthora kernoviae</name>
    <dbReference type="NCBI Taxonomy" id="325452"/>
    <lineage>
        <taxon>Eukaryota</taxon>
        <taxon>Sar</taxon>
        <taxon>Stramenopiles</taxon>
        <taxon>Oomycota</taxon>
        <taxon>Peronosporomycetes</taxon>
        <taxon>Peronosporales</taxon>
        <taxon>Peronosporaceae</taxon>
        <taxon>Phytophthora</taxon>
    </lineage>
</organism>
<evidence type="ECO:0000313" key="3">
    <source>
        <dbReference type="EMBL" id="KAG2528931.1"/>
    </source>
</evidence>
<feature type="signal peptide" evidence="2">
    <location>
        <begin position="1"/>
        <end position="20"/>
    </location>
</feature>
<accession>A0A421GV52</accession>
<gene>
    <name evidence="5" type="ORF">BBI17_002975</name>
    <name evidence="6" type="ORF">BBO99_00003110</name>
    <name evidence="3" type="ORF">JM16_000954</name>
    <name evidence="4" type="ORF">JM18_001035</name>
</gene>
<evidence type="ECO:0000313" key="4">
    <source>
        <dbReference type="EMBL" id="KAG2530259.1"/>
    </source>
</evidence>
<evidence type="ECO:0000256" key="2">
    <source>
        <dbReference type="SAM" id="SignalP"/>
    </source>
</evidence>
<proteinExistence type="predicted"/>
<dbReference type="Proteomes" id="UP000285624">
    <property type="component" value="Unassembled WGS sequence"/>
</dbReference>
<keyword evidence="2" id="KW-0732">Signal</keyword>
<feature type="compositionally biased region" description="Acidic residues" evidence="1">
    <location>
        <begin position="135"/>
        <end position="144"/>
    </location>
</feature>
<reference evidence="7 8" key="2">
    <citation type="submission" date="2018-07" db="EMBL/GenBank/DDBJ databases">
        <title>Genome sequencing of oomycete isolates from Chile give support for New Zealand origin for Phytophthora kernoviae and make available the first Nothophytophthora sp. genome.</title>
        <authorList>
            <person name="Studholme D.J."/>
            <person name="Sanfuentes E."/>
            <person name="Panda P."/>
            <person name="Hill R."/>
            <person name="Sambles C."/>
            <person name="Grant M."/>
            <person name="Williams N.M."/>
            <person name="Mcdougal R.L."/>
        </authorList>
    </citation>
    <scope>NUCLEOTIDE SEQUENCE [LARGE SCALE GENOMIC DNA]</scope>
    <source>
        <strain evidence="5">Chile2</strain>
        <strain evidence="6">Chile4</strain>
    </source>
</reference>
<dbReference type="AlphaFoldDB" id="A0A421GV52"/>
<reference evidence="3" key="3">
    <citation type="submission" date="2020-06" db="EMBL/GenBank/DDBJ databases">
        <authorList>
            <person name="Studholme D.J."/>
        </authorList>
    </citation>
    <scope>NUCLEOTIDE SEQUENCE</scope>
    <source>
        <strain evidence="3">NZFS 2646</strain>
        <strain evidence="4">NZFS 3630</strain>
    </source>
</reference>
<evidence type="ECO:0000313" key="8">
    <source>
        <dbReference type="Proteomes" id="UP000285883"/>
    </source>
</evidence>
<sequence>MTLFVLALVVALLVEVAVEASHRTMATKIGSVVVVRQWDALDTETISSTNSTGLTIGPMTGRMVSSTSRLARSPQQQQFHPQHQFQQQQLNLPSSMMIGHGGYAYPSPQGRPLSRPGNWVPSHANPRGNGSGNFIEDDFPPLGK</sequence>
<comment type="caution">
    <text evidence="6">The sequence shown here is derived from an EMBL/GenBank/DDBJ whole genome shotgun (WGS) entry which is preliminary data.</text>
</comment>
<keyword evidence="7" id="KW-1185">Reference proteome</keyword>
<name>A0A421GV52_9STRA</name>
<dbReference type="STRING" id="325452.A0A421GV52"/>
<evidence type="ECO:0000313" key="5">
    <source>
        <dbReference type="EMBL" id="RLN44228.1"/>
    </source>
</evidence>
<evidence type="ECO:0000313" key="6">
    <source>
        <dbReference type="EMBL" id="RLN82150.1"/>
    </source>
</evidence>
<dbReference type="EMBL" id="MAYM02000306">
    <property type="protein sequence ID" value="RLN44228.1"/>
    <property type="molecule type" value="Genomic_DNA"/>
</dbReference>
<reference evidence="3" key="1">
    <citation type="journal article" date="2015" name="Genom Data">
        <title>Genome sequences of six Phytophthora species associated with forests in New Zealand.</title>
        <authorList>
            <person name="Studholme D.J."/>
            <person name="McDougal R.L."/>
            <person name="Sambles C."/>
            <person name="Hansen E."/>
            <person name="Hardy G."/>
            <person name="Grant M."/>
            <person name="Ganley R.J."/>
            <person name="Williams N.M."/>
        </authorList>
    </citation>
    <scope>NUCLEOTIDE SEQUENCE</scope>
    <source>
        <strain evidence="3">NZFS 2646</strain>
        <strain evidence="4">NZFS 3630</strain>
    </source>
</reference>
<evidence type="ECO:0008006" key="9">
    <source>
        <dbReference type="Google" id="ProtNLM"/>
    </source>
</evidence>
<dbReference type="EMBL" id="MBDN02000059">
    <property type="protein sequence ID" value="RLN82150.1"/>
    <property type="molecule type" value="Genomic_DNA"/>
</dbReference>
<dbReference type="EMBL" id="JPWV03000034">
    <property type="protein sequence ID" value="KAG2528931.1"/>
    <property type="molecule type" value="Genomic_DNA"/>
</dbReference>
<dbReference type="EMBL" id="JPWU03000034">
    <property type="protein sequence ID" value="KAG2530259.1"/>
    <property type="molecule type" value="Genomic_DNA"/>
</dbReference>
<evidence type="ECO:0000313" key="7">
    <source>
        <dbReference type="Proteomes" id="UP000285624"/>
    </source>
</evidence>
<feature type="chain" id="PRO_5036351013" description="RxLR effector protein" evidence="2">
    <location>
        <begin position="21"/>
        <end position="144"/>
    </location>
</feature>
<dbReference type="Proteomes" id="UP000285883">
    <property type="component" value="Unassembled WGS sequence"/>
</dbReference>
<dbReference type="Proteomes" id="UP000792063">
    <property type="component" value="Unassembled WGS sequence"/>
</dbReference>
<evidence type="ECO:0000256" key="1">
    <source>
        <dbReference type="SAM" id="MobiDB-lite"/>
    </source>
</evidence>